<feature type="domain" description="WAP" evidence="2">
    <location>
        <begin position="30"/>
        <end position="81"/>
    </location>
</feature>
<protein>
    <submittedName>
        <fullName evidence="3">Ceratoxin</fullName>
    </submittedName>
</protein>
<dbReference type="SUPFAM" id="SSF57256">
    <property type="entry name" value="Elafin-like"/>
    <property type="match status" value="1"/>
</dbReference>
<name>L7Q6B4_9NEOB</name>
<feature type="chain" id="PRO_5003982857" evidence="1">
    <location>
        <begin position="22"/>
        <end position="84"/>
    </location>
</feature>
<evidence type="ECO:0000256" key="1">
    <source>
        <dbReference type="SAM" id="SignalP"/>
    </source>
</evidence>
<keyword evidence="1" id="KW-0732">Signal</keyword>
<evidence type="ECO:0000259" key="2">
    <source>
        <dbReference type="PROSITE" id="PS51390"/>
    </source>
</evidence>
<dbReference type="Gene3D" id="4.10.75.10">
    <property type="entry name" value="Elafin-like"/>
    <property type="match status" value="1"/>
</dbReference>
<organism evidence="3">
    <name type="scientific">Ceratophrys calcarata</name>
    <name type="common">Colombian horned frog</name>
    <dbReference type="NCBI Taxonomy" id="1260751"/>
    <lineage>
        <taxon>Eukaryota</taxon>
        <taxon>Metazoa</taxon>
        <taxon>Chordata</taxon>
        <taxon>Craniata</taxon>
        <taxon>Vertebrata</taxon>
        <taxon>Euteleostomi</taxon>
        <taxon>Amphibia</taxon>
        <taxon>Batrachia</taxon>
        <taxon>Anura</taxon>
        <taxon>Neobatrachia</taxon>
        <taxon>Hyloidea</taxon>
        <taxon>Ceratophryidae</taxon>
        <taxon>Ceratophryinae</taxon>
        <taxon>Ceratophrys</taxon>
    </lineage>
</organism>
<proteinExistence type="evidence at transcript level"/>
<accession>L7Q6B4</accession>
<dbReference type="SMART" id="SM00217">
    <property type="entry name" value="WAP"/>
    <property type="match status" value="1"/>
</dbReference>
<dbReference type="Pfam" id="PF00095">
    <property type="entry name" value="WAP"/>
    <property type="match status" value="1"/>
</dbReference>
<dbReference type="InterPro" id="IPR036645">
    <property type="entry name" value="Elafin-like_sf"/>
</dbReference>
<dbReference type="GO" id="GO:0005576">
    <property type="term" value="C:extracellular region"/>
    <property type="evidence" value="ECO:0007669"/>
    <property type="project" value="InterPro"/>
</dbReference>
<feature type="signal peptide" evidence="1">
    <location>
        <begin position="1"/>
        <end position="21"/>
    </location>
</feature>
<dbReference type="GO" id="GO:0030414">
    <property type="term" value="F:peptidase inhibitor activity"/>
    <property type="evidence" value="ECO:0007669"/>
    <property type="project" value="InterPro"/>
</dbReference>
<dbReference type="PROSITE" id="PS51390">
    <property type="entry name" value="WAP"/>
    <property type="match status" value="1"/>
</dbReference>
<evidence type="ECO:0000313" key="3">
    <source>
        <dbReference type="EMBL" id="AFX83953.1"/>
    </source>
</evidence>
<dbReference type="InterPro" id="IPR008197">
    <property type="entry name" value="WAP_dom"/>
</dbReference>
<dbReference type="AlphaFoldDB" id="L7Q6B4"/>
<dbReference type="EMBL" id="JQ922257">
    <property type="protein sequence ID" value="AFX83953.1"/>
    <property type="molecule type" value="mRNA"/>
</dbReference>
<sequence length="84" mass="9180">MAPVTVSLLLLLLFYGGTTQGNVTPATKPTPSKPGYCRVMDELILCPDPPLSKDLCKNDSDCPGAQKCCYRTCIMQCLPPIFRE</sequence>
<dbReference type="SMR" id="L7Q6B4"/>
<reference evidence="3" key="1">
    <citation type="journal article" date="2013" name="Gene">
        <title>Snake venom-like waprin from the frog of Ceratophrys calcarata contains antimicrobial function.</title>
        <authorList>
            <person name="Liu D."/>
            <person name="Wang Y."/>
            <person name="Wei L."/>
            <person name="Ye H."/>
            <person name="Liu H."/>
            <person name="Wang L."/>
            <person name="Liu R."/>
            <person name="Li D."/>
            <person name="Lai R."/>
        </authorList>
    </citation>
    <scope>NUCLEOTIDE SEQUENCE</scope>
    <source>
        <tissue evidence="3">Skin</tissue>
    </source>
</reference>
<dbReference type="PRINTS" id="PR00003">
    <property type="entry name" value="4DISULPHCORE"/>
</dbReference>